<evidence type="ECO:0000313" key="1">
    <source>
        <dbReference type="EMBL" id="MFD1410455.1"/>
    </source>
</evidence>
<dbReference type="Proteomes" id="UP001597191">
    <property type="component" value="Unassembled WGS sequence"/>
</dbReference>
<name>A0ABW4BLP4_9LACO</name>
<keyword evidence="2" id="KW-1185">Reference proteome</keyword>
<proteinExistence type="predicted"/>
<reference evidence="2" key="1">
    <citation type="journal article" date="2019" name="Int. J. Syst. Evol. Microbiol.">
        <title>The Global Catalogue of Microorganisms (GCM) 10K type strain sequencing project: providing services to taxonomists for standard genome sequencing and annotation.</title>
        <authorList>
            <consortium name="The Broad Institute Genomics Platform"/>
            <consortium name="The Broad Institute Genome Sequencing Center for Infectious Disease"/>
            <person name="Wu L."/>
            <person name="Ma J."/>
        </authorList>
    </citation>
    <scope>NUCLEOTIDE SEQUENCE [LARGE SCALE GENOMIC DNA]</scope>
    <source>
        <strain evidence="2">CCM 8937</strain>
    </source>
</reference>
<organism evidence="1 2">
    <name type="scientific">Lapidilactobacillus gannanensis</name>
    <dbReference type="NCBI Taxonomy" id="2486002"/>
    <lineage>
        <taxon>Bacteria</taxon>
        <taxon>Bacillati</taxon>
        <taxon>Bacillota</taxon>
        <taxon>Bacilli</taxon>
        <taxon>Lactobacillales</taxon>
        <taxon>Lactobacillaceae</taxon>
        <taxon>Lapidilactobacillus</taxon>
    </lineage>
</organism>
<protein>
    <submittedName>
        <fullName evidence="1">Uncharacterized protein</fullName>
    </submittedName>
</protein>
<dbReference type="RefSeq" id="WP_164509144.1">
    <property type="nucleotide sequence ID" value="NZ_JBHTOH010000015.1"/>
</dbReference>
<evidence type="ECO:0000313" key="2">
    <source>
        <dbReference type="Proteomes" id="UP001597191"/>
    </source>
</evidence>
<gene>
    <name evidence="1" type="ORF">ACFQ4R_02290</name>
</gene>
<dbReference type="EMBL" id="JBHTOH010000015">
    <property type="protein sequence ID" value="MFD1410455.1"/>
    <property type="molecule type" value="Genomic_DNA"/>
</dbReference>
<accession>A0ABW4BLP4</accession>
<comment type="caution">
    <text evidence="1">The sequence shown here is derived from an EMBL/GenBank/DDBJ whole genome shotgun (WGS) entry which is preliminary data.</text>
</comment>
<sequence>MLYCSHNDIATSDAPKPSTMSVVEGFFYTNYLNLAGVSSANCVYQVNAESALVEGPQLMAQ</sequence>